<reference evidence="2 3" key="1">
    <citation type="submission" date="2019-02" db="EMBL/GenBank/DDBJ databases">
        <title>Deep-cultivation of Planctomycetes and their phenomic and genomic characterization uncovers novel biology.</title>
        <authorList>
            <person name="Wiegand S."/>
            <person name="Jogler M."/>
            <person name="Boedeker C."/>
            <person name="Pinto D."/>
            <person name="Vollmers J."/>
            <person name="Rivas-Marin E."/>
            <person name="Kohn T."/>
            <person name="Peeters S.H."/>
            <person name="Heuer A."/>
            <person name="Rast P."/>
            <person name="Oberbeckmann S."/>
            <person name="Bunk B."/>
            <person name="Jeske O."/>
            <person name="Meyerdierks A."/>
            <person name="Storesund J.E."/>
            <person name="Kallscheuer N."/>
            <person name="Luecker S."/>
            <person name="Lage O.M."/>
            <person name="Pohl T."/>
            <person name="Merkel B.J."/>
            <person name="Hornburger P."/>
            <person name="Mueller R.-W."/>
            <person name="Bruemmer F."/>
            <person name="Labrenz M."/>
            <person name="Spormann A.M."/>
            <person name="Op den Camp H."/>
            <person name="Overmann J."/>
            <person name="Amann R."/>
            <person name="Jetten M.S.M."/>
            <person name="Mascher T."/>
            <person name="Medema M.H."/>
            <person name="Devos D.P."/>
            <person name="Kaster A.-K."/>
            <person name="Ovreas L."/>
            <person name="Rohde M."/>
            <person name="Galperin M.Y."/>
            <person name="Jogler C."/>
        </authorList>
    </citation>
    <scope>NUCLEOTIDE SEQUENCE [LARGE SCALE GENOMIC DNA]</scope>
    <source>
        <strain evidence="2 3">K22_7</strain>
    </source>
</reference>
<accession>A0A517N9N9</accession>
<keyword evidence="3" id="KW-1185">Reference proteome</keyword>
<organism evidence="2 3">
    <name type="scientific">Rubripirellula lacrimiformis</name>
    <dbReference type="NCBI Taxonomy" id="1930273"/>
    <lineage>
        <taxon>Bacteria</taxon>
        <taxon>Pseudomonadati</taxon>
        <taxon>Planctomycetota</taxon>
        <taxon>Planctomycetia</taxon>
        <taxon>Pirellulales</taxon>
        <taxon>Pirellulaceae</taxon>
        <taxon>Rubripirellula</taxon>
    </lineage>
</organism>
<dbReference type="AlphaFoldDB" id="A0A517N9N9"/>
<evidence type="ECO:0000313" key="2">
    <source>
        <dbReference type="EMBL" id="QDT03857.1"/>
    </source>
</evidence>
<keyword evidence="1" id="KW-0812">Transmembrane</keyword>
<proteinExistence type="predicted"/>
<sequence>MTSKANIDDNDLAGRPTPAGIWLRTKPLPWYARYAGPGSVPVFILLAAAATYRCLRPAKRTETETLLNYSGPLHCARNRDHIVFSSPHKKTGQWTHVLRRFPLSELLSCDYEQSHSNAVKFHFESGECLTLEFEGDWNDLAKFIPPAGSAAKPWKNRG</sequence>
<keyword evidence="1" id="KW-0472">Membrane</keyword>
<dbReference type="EMBL" id="CP036525">
    <property type="protein sequence ID" value="QDT03857.1"/>
    <property type="molecule type" value="Genomic_DNA"/>
</dbReference>
<evidence type="ECO:0000256" key="1">
    <source>
        <dbReference type="SAM" id="Phobius"/>
    </source>
</evidence>
<keyword evidence="1" id="KW-1133">Transmembrane helix</keyword>
<evidence type="ECO:0000313" key="3">
    <source>
        <dbReference type="Proteomes" id="UP000318538"/>
    </source>
</evidence>
<name>A0A517N9N9_9BACT</name>
<protein>
    <submittedName>
        <fullName evidence="2">Uncharacterized protein</fullName>
    </submittedName>
</protein>
<dbReference type="Proteomes" id="UP000318538">
    <property type="component" value="Chromosome"/>
</dbReference>
<dbReference type="KEGG" id="rlc:K227x_22420"/>
<gene>
    <name evidence="2" type="ORF">K227x_22420</name>
</gene>
<feature type="transmembrane region" description="Helical" evidence="1">
    <location>
        <begin position="31"/>
        <end position="52"/>
    </location>
</feature>